<proteinExistence type="inferred from homology"/>
<evidence type="ECO:0000313" key="5">
    <source>
        <dbReference type="EMBL" id="KAK2185758.1"/>
    </source>
</evidence>
<comment type="catalytic activity">
    <reaction evidence="4">
        <text>glutathione = L-cysteinylglycine + 5-oxo-L-proline</text>
        <dbReference type="Rhea" id="RHEA:47724"/>
        <dbReference type="ChEBI" id="CHEBI:57925"/>
        <dbReference type="ChEBI" id="CHEBI:58402"/>
        <dbReference type="ChEBI" id="CHEBI:61694"/>
        <dbReference type="EC" id="4.3.2.7"/>
    </reaction>
</comment>
<name>A0AAD9P082_RIDPI</name>
<keyword evidence="6" id="KW-1185">Reference proteome</keyword>
<organism evidence="5 6">
    <name type="scientific">Ridgeia piscesae</name>
    <name type="common">Tubeworm</name>
    <dbReference type="NCBI Taxonomy" id="27915"/>
    <lineage>
        <taxon>Eukaryota</taxon>
        <taxon>Metazoa</taxon>
        <taxon>Spiralia</taxon>
        <taxon>Lophotrochozoa</taxon>
        <taxon>Annelida</taxon>
        <taxon>Polychaeta</taxon>
        <taxon>Sedentaria</taxon>
        <taxon>Canalipalpata</taxon>
        <taxon>Sabellida</taxon>
        <taxon>Siboglinidae</taxon>
        <taxon>Ridgeia</taxon>
    </lineage>
</organism>
<reference evidence="5" key="1">
    <citation type="journal article" date="2023" name="Mol. Biol. Evol.">
        <title>Third-Generation Sequencing Reveals the Adaptive Role of the Epigenome in Three Deep-Sea Polychaetes.</title>
        <authorList>
            <person name="Perez M."/>
            <person name="Aroh O."/>
            <person name="Sun Y."/>
            <person name="Lan Y."/>
            <person name="Juniper S.K."/>
            <person name="Young C.R."/>
            <person name="Angers B."/>
            <person name="Qian P.Y."/>
        </authorList>
    </citation>
    <scope>NUCLEOTIDE SEQUENCE</scope>
    <source>
        <strain evidence="5">R07B-5</strain>
    </source>
</reference>
<dbReference type="Pfam" id="PF04752">
    <property type="entry name" value="ChaC"/>
    <property type="match status" value="1"/>
</dbReference>
<dbReference type="InterPro" id="IPR013024">
    <property type="entry name" value="GGCT-like"/>
</dbReference>
<comment type="caution">
    <text evidence="5">The sequence shown here is derived from an EMBL/GenBank/DDBJ whole genome shotgun (WGS) entry which is preliminary data.</text>
</comment>
<gene>
    <name evidence="5" type="ORF">NP493_223g02005</name>
</gene>
<dbReference type="InterPro" id="IPR006840">
    <property type="entry name" value="ChaC"/>
</dbReference>
<dbReference type="PANTHER" id="PTHR12192">
    <property type="entry name" value="CATION TRANSPORT PROTEIN CHAC-RELATED"/>
    <property type="match status" value="1"/>
</dbReference>
<accession>A0AAD9P082</accession>
<dbReference type="PANTHER" id="PTHR12192:SF26">
    <property type="entry name" value="GLUTATHIONE-SPECIFIC GAMMA-GLUTAMYLCYCLOTRANSFERASE 1"/>
    <property type="match status" value="1"/>
</dbReference>
<dbReference type="AlphaFoldDB" id="A0AAD9P082"/>
<dbReference type="CDD" id="cd06661">
    <property type="entry name" value="GGCT_like"/>
    <property type="match status" value="1"/>
</dbReference>
<keyword evidence="3" id="KW-0456">Lyase</keyword>
<dbReference type="GO" id="GO:0005737">
    <property type="term" value="C:cytoplasm"/>
    <property type="evidence" value="ECO:0007669"/>
    <property type="project" value="TreeGrafter"/>
</dbReference>
<comment type="similarity">
    <text evidence="1">Belongs to the gamma-glutamylcyclotransferase family. ChaC subfamily.</text>
</comment>
<dbReference type="GO" id="GO:0061928">
    <property type="term" value="F:glutathione specific gamma-glutamylcyclotransferase activity"/>
    <property type="evidence" value="ECO:0007669"/>
    <property type="project" value="UniProtKB-EC"/>
</dbReference>
<dbReference type="EMBL" id="JAODUO010000224">
    <property type="protein sequence ID" value="KAK2185758.1"/>
    <property type="molecule type" value="Genomic_DNA"/>
</dbReference>
<evidence type="ECO:0000256" key="2">
    <source>
        <dbReference type="ARBA" id="ARBA00012344"/>
    </source>
</evidence>
<dbReference type="EC" id="4.3.2.7" evidence="2"/>
<evidence type="ECO:0000256" key="3">
    <source>
        <dbReference type="ARBA" id="ARBA00023239"/>
    </source>
</evidence>
<dbReference type="GO" id="GO:0006751">
    <property type="term" value="P:glutathione catabolic process"/>
    <property type="evidence" value="ECO:0007669"/>
    <property type="project" value="InterPro"/>
</dbReference>
<evidence type="ECO:0000313" key="6">
    <source>
        <dbReference type="Proteomes" id="UP001209878"/>
    </source>
</evidence>
<evidence type="ECO:0000256" key="4">
    <source>
        <dbReference type="ARBA" id="ARBA00048073"/>
    </source>
</evidence>
<evidence type="ECO:0000256" key="1">
    <source>
        <dbReference type="ARBA" id="ARBA00009662"/>
    </source>
</evidence>
<dbReference type="InterPro" id="IPR036568">
    <property type="entry name" value="GGCT-like_sf"/>
</dbReference>
<protein>
    <recommendedName>
        <fullName evidence="2">glutathione-specific gamma-glutamylcyclotransferase</fullName>
        <ecNumber evidence="2">4.3.2.7</ecNumber>
    </recommendedName>
</protein>
<dbReference type="Gene3D" id="3.10.490.10">
    <property type="entry name" value="Gamma-glutamyl cyclotransferase-like"/>
    <property type="match status" value="1"/>
</dbReference>
<dbReference type="SUPFAM" id="SSF110857">
    <property type="entry name" value="Gamma-glutamyl cyclotransferase-like"/>
    <property type="match status" value="1"/>
</dbReference>
<sequence length="310" mass="33885">MLAETHGLINAVKRRFERCAASGETDSVEMEPLNEHSLANVSSLWVFGYGSVLWKTGFEYTTKQTGYIRGFVRRFWQGSCTHRGTPEAPGRVATLVPQPKGQVWGIAYKLVGAEMVRDALAHLGLRECSLGGYTFNMQVFHDRSGATVPVLVFLATPDNALYLGSCELEELASQVIACNGYCGHNIEYVMRLADFMRTHIPEETDPHLFGLVDAIKAVLRRRNVCMERLIADARSTMPDHVAACTSCAESDFKSYVGTGSTPHDCVCVGRDLCATSSHRPRRPMPAVDTELASAGRAVAAEAPVLEVEAA</sequence>
<dbReference type="Proteomes" id="UP001209878">
    <property type="component" value="Unassembled WGS sequence"/>
</dbReference>